<organism evidence="2 3">
    <name type="scientific">Tieghemiomyces parasiticus</name>
    <dbReference type="NCBI Taxonomy" id="78921"/>
    <lineage>
        <taxon>Eukaryota</taxon>
        <taxon>Fungi</taxon>
        <taxon>Fungi incertae sedis</taxon>
        <taxon>Zoopagomycota</taxon>
        <taxon>Kickxellomycotina</taxon>
        <taxon>Dimargaritomycetes</taxon>
        <taxon>Dimargaritales</taxon>
        <taxon>Dimargaritaceae</taxon>
        <taxon>Tieghemiomyces</taxon>
    </lineage>
</organism>
<dbReference type="AlphaFoldDB" id="A0A9W7ZM33"/>
<protein>
    <submittedName>
        <fullName evidence="2">Uncharacterized protein</fullName>
    </submittedName>
</protein>
<evidence type="ECO:0000256" key="1">
    <source>
        <dbReference type="SAM" id="MobiDB-lite"/>
    </source>
</evidence>
<feature type="region of interest" description="Disordered" evidence="1">
    <location>
        <begin position="110"/>
        <end position="133"/>
    </location>
</feature>
<dbReference type="OrthoDB" id="5563412at2759"/>
<proteinExistence type="predicted"/>
<reference evidence="2" key="1">
    <citation type="submission" date="2022-07" db="EMBL/GenBank/DDBJ databases">
        <title>Phylogenomic reconstructions and comparative analyses of Kickxellomycotina fungi.</title>
        <authorList>
            <person name="Reynolds N.K."/>
            <person name="Stajich J.E."/>
            <person name="Barry K."/>
            <person name="Grigoriev I.V."/>
            <person name="Crous P."/>
            <person name="Smith M.E."/>
        </authorList>
    </citation>
    <scope>NUCLEOTIDE SEQUENCE</scope>
    <source>
        <strain evidence="2">RSA 861</strain>
    </source>
</reference>
<dbReference type="EMBL" id="JANBPT010001578">
    <property type="protein sequence ID" value="KAJ1906548.1"/>
    <property type="molecule type" value="Genomic_DNA"/>
</dbReference>
<comment type="caution">
    <text evidence="2">The sequence shown here is derived from an EMBL/GenBank/DDBJ whole genome shotgun (WGS) entry which is preliminary data.</text>
</comment>
<evidence type="ECO:0000313" key="2">
    <source>
        <dbReference type="EMBL" id="KAJ1906548.1"/>
    </source>
</evidence>
<accession>A0A9W7ZM33</accession>
<sequence length="230" mass="24412">MSDYITYFLHPQQVVTDFPDLDQWTPTATAEGVAIQARAKRLVLETLATAQFPDFHTRHPSAPGATVPTTPVISPVLSPSVTPLRVPTQAAKLRITRDAATGLPLDCWSATRPSNGRVAGSHTAQLDRSRGVGAAENMAIESTTLTPDESSADEAAPFPASAANLSRPAPDSAAPGASELSGKHRRLLALTALIIDRTKLPLDFLDDNVSIPVLVLLFSYSLASRNGQLV</sequence>
<evidence type="ECO:0000313" key="3">
    <source>
        <dbReference type="Proteomes" id="UP001150569"/>
    </source>
</evidence>
<feature type="non-terminal residue" evidence="2">
    <location>
        <position position="230"/>
    </location>
</feature>
<keyword evidence="3" id="KW-1185">Reference proteome</keyword>
<name>A0A9W7ZM33_9FUNG</name>
<gene>
    <name evidence="2" type="ORF">IWQ60_012052</name>
</gene>
<feature type="region of interest" description="Disordered" evidence="1">
    <location>
        <begin position="161"/>
        <end position="180"/>
    </location>
</feature>
<dbReference type="Proteomes" id="UP001150569">
    <property type="component" value="Unassembled WGS sequence"/>
</dbReference>